<feature type="coiled-coil region" evidence="1">
    <location>
        <begin position="524"/>
        <end position="551"/>
    </location>
</feature>
<dbReference type="NCBIfam" id="NF046000">
    <property type="entry name" value="MAG1210_fam"/>
    <property type="match status" value="1"/>
</dbReference>
<evidence type="ECO:0000256" key="1">
    <source>
        <dbReference type="SAM" id="Coils"/>
    </source>
</evidence>
<accession>A0A449A4R8</accession>
<proteinExistence type="predicted"/>
<organism evidence="3 4">
    <name type="scientific">Mesomycoplasma neurolyticum</name>
    <dbReference type="NCBI Taxonomy" id="2120"/>
    <lineage>
        <taxon>Bacteria</taxon>
        <taxon>Bacillati</taxon>
        <taxon>Mycoplasmatota</taxon>
        <taxon>Mycoplasmoidales</taxon>
        <taxon>Metamycoplasmataceae</taxon>
        <taxon>Mesomycoplasma</taxon>
    </lineage>
</organism>
<dbReference type="EMBL" id="LR214951">
    <property type="protein sequence ID" value="VEU59163.1"/>
    <property type="molecule type" value="Genomic_DNA"/>
</dbReference>
<feature type="transmembrane region" description="Helical" evidence="2">
    <location>
        <begin position="65"/>
        <end position="89"/>
    </location>
</feature>
<protein>
    <submittedName>
        <fullName evidence="3">Uncharacterized protein</fullName>
    </submittedName>
</protein>
<sequence>MEEQIFNWVEEYKNKFQKLHDDNVKNKFDELLKKSNVDLHENIKKNQNLENTKNSYNSKKTIKTFLFVGFIFFGVIALLSILGLVLKIIQTKTSFAIAITLVVICSILSILCLVYMFIFKNTLATLDQKIQQLESELWNDTEPLNALLENNLPHDLFKKTFKFLKFDNYFSAEKLGYLKQRFDFDFDHFHDIDTSTLKTYTGEIKGNPFIVLENLNHKLSSKTYTGKKIVSYRSNNKVIKETLIATVTKPYPLFRSKKYILFASDAAPNLSFFKPANYAHEKIATNSKSFYKKSRKEFDAFIKQNPNFTPFANDEFEFLFKAWNRNNGVEYRLLFTALAQQSMSELIKDTTVGFGDDFSFDKHKKWNLVTADHLRNIDFHLPKGFFHDYNIERAKENFINHNNQHFKHLYFGFAPIFSIPLYQQNKTFEYIYDIKHNDNYSYFEHESIMNDLKDKIFNKSSKLVNKIIKTKFISSDNEYSDLIEATSYGYDWKIKVDYVPTMAGNGRIYNVPVKWDEFTPIVETATLEVQALELNEKNENYQEKLQNLLKDPENFKKMLLLNRFLVKIIK</sequence>
<reference evidence="3 4" key="1">
    <citation type="submission" date="2019-01" db="EMBL/GenBank/DDBJ databases">
        <authorList>
            <consortium name="Pathogen Informatics"/>
        </authorList>
    </citation>
    <scope>NUCLEOTIDE SEQUENCE [LARGE SCALE GENOMIC DNA]</scope>
    <source>
        <strain evidence="3 4">NCTC10166</strain>
    </source>
</reference>
<evidence type="ECO:0000313" key="3">
    <source>
        <dbReference type="EMBL" id="VEU59163.1"/>
    </source>
</evidence>
<keyword evidence="2" id="KW-1133">Transmembrane helix</keyword>
<keyword evidence="2" id="KW-0472">Membrane</keyword>
<dbReference type="AlphaFoldDB" id="A0A449A4R8"/>
<dbReference type="OrthoDB" id="8477532at2"/>
<dbReference type="Proteomes" id="UP000289440">
    <property type="component" value="Chromosome"/>
</dbReference>
<keyword evidence="2" id="KW-0812">Transmembrane</keyword>
<evidence type="ECO:0000256" key="2">
    <source>
        <dbReference type="SAM" id="Phobius"/>
    </source>
</evidence>
<keyword evidence="1" id="KW-0175">Coiled coil</keyword>
<dbReference type="RefSeq" id="WP_129719571.1">
    <property type="nucleotide sequence ID" value="NZ_LR214951.1"/>
</dbReference>
<name>A0A449A4R8_9BACT</name>
<feature type="transmembrane region" description="Helical" evidence="2">
    <location>
        <begin position="95"/>
        <end position="119"/>
    </location>
</feature>
<dbReference type="KEGG" id="mnu:NCTC10166_00120"/>
<keyword evidence="4" id="KW-1185">Reference proteome</keyword>
<evidence type="ECO:0000313" key="4">
    <source>
        <dbReference type="Proteomes" id="UP000289440"/>
    </source>
</evidence>
<gene>
    <name evidence="3" type="ORF">NCTC10166_00120</name>
</gene>